<keyword evidence="9" id="KW-1185">Reference proteome</keyword>
<keyword evidence="5 7" id="KW-0413">Isomerase</keyword>
<evidence type="ECO:0000256" key="5">
    <source>
        <dbReference type="ARBA" id="ARBA00023235"/>
    </source>
</evidence>
<dbReference type="EMBL" id="JADDOJ010000015">
    <property type="protein sequence ID" value="MBE7940051.1"/>
    <property type="molecule type" value="Genomic_DNA"/>
</dbReference>
<dbReference type="SUPFAM" id="SSF53681">
    <property type="entry name" value="Aspartate/glutamate racemase"/>
    <property type="match status" value="2"/>
</dbReference>
<comment type="function">
    <text evidence="7">Provides the (R)-glutamate required for cell wall biosynthesis.</text>
</comment>
<evidence type="ECO:0000256" key="3">
    <source>
        <dbReference type="ARBA" id="ARBA00022960"/>
    </source>
</evidence>
<dbReference type="HAMAP" id="MF_00258">
    <property type="entry name" value="Glu_racemase"/>
    <property type="match status" value="1"/>
</dbReference>
<evidence type="ECO:0000256" key="1">
    <source>
        <dbReference type="ARBA" id="ARBA00001602"/>
    </source>
</evidence>
<keyword evidence="6 7" id="KW-0961">Cell wall biogenesis/degradation</keyword>
<accession>A0ABR9SCM9</accession>
<dbReference type="PROSITE" id="PS00923">
    <property type="entry name" value="ASP_GLU_RACEMASE_1"/>
    <property type="match status" value="1"/>
</dbReference>
<feature type="active site" description="Proton donor/acceptor" evidence="7">
    <location>
        <position position="188"/>
    </location>
</feature>
<dbReference type="PANTHER" id="PTHR21198:SF2">
    <property type="entry name" value="GLUTAMATE RACEMASE"/>
    <property type="match status" value="1"/>
</dbReference>
<evidence type="ECO:0000313" key="8">
    <source>
        <dbReference type="EMBL" id="MBE7940051.1"/>
    </source>
</evidence>
<feature type="binding site" evidence="7">
    <location>
        <begin position="10"/>
        <end position="11"/>
    </location>
    <ligand>
        <name>substrate</name>
    </ligand>
</feature>
<dbReference type="InterPro" id="IPR015942">
    <property type="entry name" value="Asp/Glu/hydantoin_racemase"/>
</dbReference>
<evidence type="ECO:0000256" key="2">
    <source>
        <dbReference type="ARBA" id="ARBA00013090"/>
    </source>
</evidence>
<comment type="catalytic activity">
    <reaction evidence="1 7">
        <text>L-glutamate = D-glutamate</text>
        <dbReference type="Rhea" id="RHEA:12813"/>
        <dbReference type="ChEBI" id="CHEBI:29985"/>
        <dbReference type="ChEBI" id="CHEBI:29986"/>
        <dbReference type="EC" id="5.1.1.3"/>
    </reaction>
</comment>
<evidence type="ECO:0000256" key="6">
    <source>
        <dbReference type="ARBA" id="ARBA00023316"/>
    </source>
</evidence>
<dbReference type="GO" id="GO:0008881">
    <property type="term" value="F:glutamate racemase activity"/>
    <property type="evidence" value="ECO:0007669"/>
    <property type="project" value="UniProtKB-EC"/>
</dbReference>
<evidence type="ECO:0000313" key="9">
    <source>
        <dbReference type="Proteomes" id="UP000715965"/>
    </source>
</evidence>
<keyword evidence="4 7" id="KW-0573">Peptidoglycan synthesis</keyword>
<feature type="binding site" evidence="7">
    <location>
        <begin position="42"/>
        <end position="43"/>
    </location>
    <ligand>
        <name>substrate</name>
    </ligand>
</feature>
<keyword evidence="3 7" id="KW-0133">Cell shape</keyword>
<dbReference type="Gene3D" id="3.40.50.1860">
    <property type="match status" value="2"/>
</dbReference>
<proteinExistence type="inferred from homology"/>
<name>A0ABR9SCM9_9BURK</name>
<dbReference type="InterPro" id="IPR001920">
    <property type="entry name" value="Asp/Glu_race"/>
</dbReference>
<dbReference type="Pfam" id="PF01177">
    <property type="entry name" value="Asp_Glu_race"/>
    <property type="match status" value="1"/>
</dbReference>
<comment type="similarity">
    <text evidence="7">Belongs to the aspartate/glutamate racemases family.</text>
</comment>
<comment type="pathway">
    <text evidence="7">Cell wall biogenesis; peptidoglycan biosynthesis.</text>
</comment>
<dbReference type="EC" id="5.1.1.3" evidence="2 7"/>
<feature type="binding site" evidence="7">
    <location>
        <begin position="75"/>
        <end position="76"/>
    </location>
    <ligand>
        <name>substrate</name>
    </ligand>
</feature>
<feature type="binding site" evidence="7">
    <location>
        <begin position="189"/>
        <end position="190"/>
    </location>
    <ligand>
        <name>substrate</name>
    </ligand>
</feature>
<dbReference type="InterPro" id="IPR004391">
    <property type="entry name" value="Glu_race"/>
</dbReference>
<gene>
    <name evidence="7 8" type="primary">murI</name>
    <name evidence="8" type="ORF">IM725_05610</name>
</gene>
<evidence type="ECO:0000256" key="4">
    <source>
        <dbReference type="ARBA" id="ARBA00022984"/>
    </source>
</evidence>
<comment type="caution">
    <text evidence="8">The sequence shown here is derived from an EMBL/GenBank/DDBJ whole genome shotgun (WGS) entry which is preliminary data.</text>
</comment>
<dbReference type="NCBIfam" id="TIGR00067">
    <property type="entry name" value="glut_race"/>
    <property type="match status" value="1"/>
</dbReference>
<protein>
    <recommendedName>
        <fullName evidence="2 7">Glutamate racemase</fullName>
        <ecNumber evidence="2 7">5.1.1.3</ecNumber>
    </recommendedName>
</protein>
<dbReference type="InterPro" id="IPR018187">
    <property type="entry name" value="Asp/Glu_racemase_AS_1"/>
</dbReference>
<sequence length="260" mass="26629">MKTGPIGVFDSGIGGLSILRALRRAMPHEDFHYIADAAHAPYGERGDAFVAQRAHAITQSLVHDHGARLVVVACNTATAAAVQGLRQAFPEVPIVGVEPALKPALAVTRSGRIGVMATRTTLASAKFQALLAGLQGQADFRLQPCDGLADAIEQDDAARIAAGARTHLQALGLPAAGGEAPDTVVLGCTHYPLALDVLQAAAGPGVAFVEPGDAVARRVQALLGREGSPRSATAQGRLSLSSTGDVATLEAAVRRFGAGD</sequence>
<dbReference type="RefSeq" id="WP_193779597.1">
    <property type="nucleotide sequence ID" value="NZ_JADDOJ010000015.1"/>
</dbReference>
<feature type="active site" description="Proton donor/acceptor" evidence="7">
    <location>
        <position position="74"/>
    </location>
</feature>
<dbReference type="PANTHER" id="PTHR21198">
    <property type="entry name" value="GLUTAMATE RACEMASE"/>
    <property type="match status" value="1"/>
</dbReference>
<dbReference type="Proteomes" id="UP000715965">
    <property type="component" value="Unassembled WGS sequence"/>
</dbReference>
<evidence type="ECO:0000256" key="7">
    <source>
        <dbReference type="HAMAP-Rule" id="MF_00258"/>
    </source>
</evidence>
<organism evidence="8 9">
    <name type="scientific">Ramlibacter aquaticus</name>
    <dbReference type="NCBI Taxonomy" id="2780094"/>
    <lineage>
        <taxon>Bacteria</taxon>
        <taxon>Pseudomonadati</taxon>
        <taxon>Pseudomonadota</taxon>
        <taxon>Betaproteobacteria</taxon>
        <taxon>Burkholderiales</taxon>
        <taxon>Comamonadaceae</taxon>
        <taxon>Ramlibacter</taxon>
    </lineage>
</organism>
<reference evidence="8 9" key="1">
    <citation type="submission" date="2020-10" db="EMBL/GenBank/DDBJ databases">
        <title>Draft genome of Ramlibacter aquaticus LMG 30558.</title>
        <authorList>
            <person name="Props R."/>
        </authorList>
    </citation>
    <scope>NUCLEOTIDE SEQUENCE [LARGE SCALE GENOMIC DNA]</scope>
    <source>
        <strain evidence="8 9">LMG 30558</strain>
    </source>
</reference>